<dbReference type="EMBL" id="JBHMAF010000150">
    <property type="protein sequence ID" value="MFB9760470.1"/>
    <property type="molecule type" value="Genomic_DNA"/>
</dbReference>
<dbReference type="RefSeq" id="WP_379950837.1">
    <property type="nucleotide sequence ID" value="NZ_JBHMAF010000150.1"/>
</dbReference>
<comment type="caution">
    <text evidence="2">The sequence shown here is derived from an EMBL/GenBank/DDBJ whole genome shotgun (WGS) entry which is preliminary data.</text>
</comment>
<organism evidence="2 3">
    <name type="scientific">Ectobacillus funiculus</name>
    <dbReference type="NCBI Taxonomy" id="137993"/>
    <lineage>
        <taxon>Bacteria</taxon>
        <taxon>Bacillati</taxon>
        <taxon>Bacillota</taxon>
        <taxon>Bacilli</taxon>
        <taxon>Bacillales</taxon>
        <taxon>Bacillaceae</taxon>
        <taxon>Ectobacillus</taxon>
    </lineage>
</organism>
<reference evidence="2 3" key="1">
    <citation type="submission" date="2024-09" db="EMBL/GenBank/DDBJ databases">
        <authorList>
            <person name="Sun Q."/>
            <person name="Mori K."/>
        </authorList>
    </citation>
    <scope>NUCLEOTIDE SEQUENCE [LARGE SCALE GENOMIC DNA]</scope>
    <source>
        <strain evidence="2 3">JCM 11201</strain>
    </source>
</reference>
<protein>
    <submittedName>
        <fullName evidence="2">GH32 C-terminal domain-containing protein</fullName>
    </submittedName>
</protein>
<name>A0ABV5WIM0_9BACI</name>
<dbReference type="Gene3D" id="2.60.120.560">
    <property type="entry name" value="Exo-inulinase, domain 1"/>
    <property type="match status" value="1"/>
</dbReference>
<proteinExistence type="predicted"/>
<dbReference type="SUPFAM" id="SSF49899">
    <property type="entry name" value="Concanavalin A-like lectins/glucanases"/>
    <property type="match status" value="1"/>
</dbReference>
<evidence type="ECO:0000313" key="2">
    <source>
        <dbReference type="EMBL" id="MFB9760470.1"/>
    </source>
</evidence>
<feature type="domain" description="Glycosyl hydrolase family 32 C-terminal" evidence="1">
    <location>
        <begin position="7"/>
        <end position="58"/>
    </location>
</feature>
<keyword evidence="3" id="KW-1185">Reference proteome</keyword>
<sequence>MISGNSNLLSGITGDTFEIIAEFDVSGTKTTEFGLQVRKGSTEQATIGYDVSSQKLFV</sequence>
<accession>A0ABV5WIM0</accession>
<dbReference type="InterPro" id="IPR013320">
    <property type="entry name" value="ConA-like_dom_sf"/>
</dbReference>
<evidence type="ECO:0000313" key="3">
    <source>
        <dbReference type="Proteomes" id="UP001589609"/>
    </source>
</evidence>
<dbReference type="Pfam" id="PF08244">
    <property type="entry name" value="Glyco_hydro_32C"/>
    <property type="match status" value="1"/>
</dbReference>
<dbReference type="Proteomes" id="UP001589609">
    <property type="component" value="Unassembled WGS sequence"/>
</dbReference>
<gene>
    <name evidence="2" type="ORF">ACFFMS_19285</name>
</gene>
<evidence type="ECO:0000259" key="1">
    <source>
        <dbReference type="Pfam" id="PF08244"/>
    </source>
</evidence>
<dbReference type="InterPro" id="IPR013189">
    <property type="entry name" value="Glyco_hydro_32_C"/>
</dbReference>